<sequence length="381" mass="45160">MTFDFFKTKDFYSDLFEKHQLIDRYHRIYYKDTLLTNYNTVTSIQKQDIITLYPDYLTSQFLEGYCAKTIYQKAGFAIDLHAFSSFQDYLKTLKSSFRKVIVRSVNRLEACFNISYTMYYGHINKGVYTQLMGALFNMIECRFQERDGRNKVLKQWNAYLELAYQNILDKKASLFVIYSDDEPIEISLNFHCENIIYSAISSYKLEYSKFSLGNIEIYKQLEWCMANGIKLFDMGYGSFDYKLRWSNYTYAFHAHIISKSNSLILEGLAQYFKYKFKLINYLISNNLNNKFYNILDYFKDKNSTASSIDYVFENTQDINVEVHKSLNLNTPSFNFLKRPLFDFLYKHQEHKDHVAVYPNPNKANSYVIKGKSSIVFLKMNS</sequence>
<dbReference type="Proteomes" id="UP000308713">
    <property type="component" value="Unassembled WGS sequence"/>
</dbReference>
<evidence type="ECO:0000313" key="3">
    <source>
        <dbReference type="Proteomes" id="UP000308713"/>
    </source>
</evidence>
<dbReference type="EMBL" id="VDCS01000002">
    <property type="protein sequence ID" value="TNJ46475.1"/>
    <property type="molecule type" value="Genomic_DNA"/>
</dbReference>
<dbReference type="InterPro" id="IPR038740">
    <property type="entry name" value="BioF2-like_GNAT_dom"/>
</dbReference>
<accession>A0A5C4SQD9</accession>
<dbReference type="SUPFAM" id="SSF55729">
    <property type="entry name" value="Acyl-CoA N-acyltransferases (Nat)"/>
    <property type="match status" value="1"/>
</dbReference>
<organism evidence="2 3">
    <name type="scientific">Allotamlana fucoidanivorans</name>
    <dbReference type="NCBI Taxonomy" id="2583814"/>
    <lineage>
        <taxon>Bacteria</taxon>
        <taxon>Pseudomonadati</taxon>
        <taxon>Bacteroidota</taxon>
        <taxon>Flavobacteriia</taxon>
        <taxon>Flavobacteriales</taxon>
        <taxon>Flavobacteriaceae</taxon>
        <taxon>Allotamlana</taxon>
    </lineage>
</organism>
<evidence type="ECO:0000313" key="2">
    <source>
        <dbReference type="EMBL" id="TNJ46475.1"/>
    </source>
</evidence>
<evidence type="ECO:0000259" key="1">
    <source>
        <dbReference type="Pfam" id="PF13480"/>
    </source>
</evidence>
<dbReference type="Pfam" id="PF13480">
    <property type="entry name" value="Acetyltransf_6"/>
    <property type="match status" value="1"/>
</dbReference>
<protein>
    <submittedName>
        <fullName evidence="2">GNAT family N-acetyltransferase</fullName>
    </submittedName>
</protein>
<comment type="caution">
    <text evidence="2">The sequence shown here is derived from an EMBL/GenBank/DDBJ whole genome shotgun (WGS) entry which is preliminary data.</text>
</comment>
<proteinExistence type="predicted"/>
<dbReference type="Gene3D" id="3.40.630.30">
    <property type="match status" value="1"/>
</dbReference>
<feature type="domain" description="BioF2-like acetyltransferase" evidence="1">
    <location>
        <begin position="132"/>
        <end position="242"/>
    </location>
</feature>
<name>A0A5C4SQD9_9FLAO</name>
<dbReference type="OrthoDB" id="1099770at2"/>
<dbReference type="AlphaFoldDB" id="A0A5C4SQD9"/>
<keyword evidence="3" id="KW-1185">Reference proteome</keyword>
<keyword evidence="2" id="KW-0808">Transferase</keyword>
<dbReference type="GO" id="GO:0016740">
    <property type="term" value="F:transferase activity"/>
    <property type="evidence" value="ECO:0007669"/>
    <property type="project" value="UniProtKB-KW"/>
</dbReference>
<gene>
    <name evidence="2" type="ORF">FGF67_02285</name>
</gene>
<dbReference type="RefSeq" id="WP_139694846.1">
    <property type="nucleotide sequence ID" value="NZ_CP074074.1"/>
</dbReference>
<reference evidence="2 3" key="1">
    <citation type="submission" date="2019-05" db="EMBL/GenBank/DDBJ databases">
        <title>Tamlana fucoidanivorans sp. nov., isolated from the surface of algae collected from Fujian province in China.</title>
        <authorList>
            <person name="Li J."/>
        </authorList>
    </citation>
    <scope>NUCLEOTIDE SEQUENCE [LARGE SCALE GENOMIC DNA]</scope>
    <source>
        <strain evidence="2 3">CW2-9</strain>
    </source>
</reference>
<dbReference type="InterPro" id="IPR016181">
    <property type="entry name" value="Acyl_CoA_acyltransferase"/>
</dbReference>